<keyword evidence="6" id="KW-0255">Endonuclease</keyword>
<keyword evidence="4" id="KW-0540">Nuclease</keyword>
<evidence type="ECO:0000256" key="6">
    <source>
        <dbReference type="ARBA" id="ARBA00022759"/>
    </source>
</evidence>
<dbReference type="PROSITE" id="PS50879">
    <property type="entry name" value="RNASE_H_1"/>
    <property type="match status" value="1"/>
</dbReference>
<dbReference type="GO" id="GO:0003676">
    <property type="term" value="F:nucleic acid binding"/>
    <property type="evidence" value="ECO:0007669"/>
    <property type="project" value="InterPro"/>
</dbReference>
<reference evidence="9 10" key="1">
    <citation type="submission" date="2018-02" db="EMBL/GenBank/DDBJ databases">
        <title>The genomes of Aspergillus section Nigri reveals drivers in fungal speciation.</title>
        <authorList>
            <consortium name="DOE Joint Genome Institute"/>
            <person name="Vesth T.C."/>
            <person name="Nybo J."/>
            <person name="Theobald S."/>
            <person name="Brandl J."/>
            <person name="Frisvad J.C."/>
            <person name="Nielsen K.F."/>
            <person name="Lyhne E.K."/>
            <person name="Kogle M.E."/>
            <person name="Kuo A."/>
            <person name="Riley R."/>
            <person name="Clum A."/>
            <person name="Nolan M."/>
            <person name="Lipzen A."/>
            <person name="Salamov A."/>
            <person name="Henrissat B."/>
            <person name="Wiebenga A."/>
            <person name="De vries R.P."/>
            <person name="Grigoriev I.V."/>
            <person name="Mortensen U.H."/>
            <person name="Andersen M.R."/>
            <person name="Baker S.E."/>
        </authorList>
    </citation>
    <scope>NUCLEOTIDE SEQUENCE [LARGE SCALE GENOMIC DNA]</scope>
    <source>
        <strain evidence="9 10">CBS 101889</strain>
    </source>
</reference>
<dbReference type="AlphaFoldDB" id="A0A395HPT8"/>
<proteinExistence type="inferred from homology"/>
<dbReference type="GO" id="GO:0004523">
    <property type="term" value="F:RNA-DNA hybrid ribonuclease activity"/>
    <property type="evidence" value="ECO:0007669"/>
    <property type="project" value="UniProtKB-EC"/>
</dbReference>
<protein>
    <recommendedName>
        <fullName evidence="3">ribonuclease H</fullName>
        <ecNumber evidence="3">3.1.26.4</ecNumber>
    </recommendedName>
</protein>
<dbReference type="EMBL" id="KZ824301">
    <property type="protein sequence ID" value="RAL09760.1"/>
    <property type="molecule type" value="Genomic_DNA"/>
</dbReference>
<feature type="domain" description="RNase H type-1" evidence="8">
    <location>
        <begin position="1"/>
        <end position="158"/>
    </location>
</feature>
<evidence type="ECO:0000256" key="3">
    <source>
        <dbReference type="ARBA" id="ARBA00012180"/>
    </source>
</evidence>
<dbReference type="PANTHER" id="PTHR10642">
    <property type="entry name" value="RIBONUCLEASE H1"/>
    <property type="match status" value="1"/>
</dbReference>
<keyword evidence="5" id="KW-0479">Metal-binding</keyword>
<dbReference type="OrthoDB" id="245563at2759"/>
<dbReference type="InterPro" id="IPR050092">
    <property type="entry name" value="RNase_H"/>
</dbReference>
<dbReference type="Proteomes" id="UP000248961">
    <property type="component" value="Unassembled WGS sequence"/>
</dbReference>
<name>A0A395HPT8_ASPHC</name>
<dbReference type="InterPro" id="IPR036397">
    <property type="entry name" value="RNaseH_sf"/>
</dbReference>
<organism evidence="9 10">
    <name type="scientific">Aspergillus homomorphus (strain CBS 101889)</name>
    <dbReference type="NCBI Taxonomy" id="1450537"/>
    <lineage>
        <taxon>Eukaryota</taxon>
        <taxon>Fungi</taxon>
        <taxon>Dikarya</taxon>
        <taxon>Ascomycota</taxon>
        <taxon>Pezizomycotina</taxon>
        <taxon>Eurotiomycetes</taxon>
        <taxon>Eurotiomycetidae</taxon>
        <taxon>Eurotiales</taxon>
        <taxon>Aspergillaceae</taxon>
        <taxon>Aspergillus</taxon>
        <taxon>Aspergillus subgen. Circumdati</taxon>
    </lineage>
</organism>
<evidence type="ECO:0000313" key="10">
    <source>
        <dbReference type="Proteomes" id="UP000248961"/>
    </source>
</evidence>
<sequence>MVYKMMIFVDGGCRGNGQPGAIGAAASILMLRYGGYIASTQSLPLYPAPTNQRAELKAVILGLEQALARYDELDASPALDVTIHSDSRYVIDCMTVWIDKWIRRGWINAAGNEVANRDLLERASELDDELRNLGNLKYKWIPREDNQIADGLCNDDMDMQQGLF</sequence>
<keyword evidence="7" id="KW-0378">Hydrolase</keyword>
<accession>A0A395HPT8</accession>
<evidence type="ECO:0000259" key="8">
    <source>
        <dbReference type="PROSITE" id="PS50879"/>
    </source>
</evidence>
<evidence type="ECO:0000256" key="7">
    <source>
        <dbReference type="ARBA" id="ARBA00022801"/>
    </source>
</evidence>
<dbReference type="InterPro" id="IPR012337">
    <property type="entry name" value="RNaseH-like_sf"/>
</dbReference>
<evidence type="ECO:0000256" key="2">
    <source>
        <dbReference type="ARBA" id="ARBA00005300"/>
    </source>
</evidence>
<evidence type="ECO:0000313" key="9">
    <source>
        <dbReference type="EMBL" id="RAL09760.1"/>
    </source>
</evidence>
<dbReference type="STRING" id="1450537.A0A395HPT8"/>
<dbReference type="GeneID" id="37194506"/>
<evidence type="ECO:0000256" key="1">
    <source>
        <dbReference type="ARBA" id="ARBA00000077"/>
    </source>
</evidence>
<evidence type="ECO:0000256" key="5">
    <source>
        <dbReference type="ARBA" id="ARBA00022723"/>
    </source>
</evidence>
<dbReference type="GO" id="GO:0046872">
    <property type="term" value="F:metal ion binding"/>
    <property type="evidence" value="ECO:0007669"/>
    <property type="project" value="UniProtKB-KW"/>
</dbReference>
<keyword evidence="10" id="KW-1185">Reference proteome</keyword>
<dbReference type="RefSeq" id="XP_025548914.1">
    <property type="nucleotide sequence ID" value="XM_025690217.1"/>
</dbReference>
<evidence type="ECO:0000256" key="4">
    <source>
        <dbReference type="ARBA" id="ARBA00022722"/>
    </source>
</evidence>
<dbReference type="SUPFAM" id="SSF53098">
    <property type="entry name" value="Ribonuclease H-like"/>
    <property type="match status" value="1"/>
</dbReference>
<dbReference type="Gene3D" id="3.30.420.10">
    <property type="entry name" value="Ribonuclease H-like superfamily/Ribonuclease H"/>
    <property type="match status" value="1"/>
</dbReference>
<dbReference type="EC" id="3.1.26.4" evidence="3"/>
<dbReference type="VEuPathDB" id="FungiDB:BO97DRAFT_159834"/>
<dbReference type="PANTHER" id="PTHR10642:SF26">
    <property type="entry name" value="RIBONUCLEASE H1"/>
    <property type="match status" value="1"/>
</dbReference>
<comment type="similarity">
    <text evidence="2">Belongs to the RNase H family.</text>
</comment>
<comment type="catalytic activity">
    <reaction evidence="1">
        <text>Endonucleolytic cleavage to 5'-phosphomonoester.</text>
        <dbReference type="EC" id="3.1.26.4"/>
    </reaction>
</comment>
<dbReference type="Pfam" id="PF00075">
    <property type="entry name" value="RNase_H"/>
    <property type="match status" value="1"/>
</dbReference>
<dbReference type="InterPro" id="IPR002156">
    <property type="entry name" value="RNaseH_domain"/>
</dbReference>
<dbReference type="GO" id="GO:0043137">
    <property type="term" value="P:DNA replication, removal of RNA primer"/>
    <property type="evidence" value="ECO:0007669"/>
    <property type="project" value="TreeGrafter"/>
</dbReference>
<gene>
    <name evidence="9" type="ORF">BO97DRAFT_159834</name>
</gene>